<feature type="region of interest" description="Disordered" evidence="1">
    <location>
        <begin position="1"/>
        <end position="78"/>
    </location>
</feature>
<comment type="caution">
    <text evidence="2">The sequence shown here is derived from an EMBL/GenBank/DDBJ whole genome shotgun (WGS) entry which is preliminary data.</text>
</comment>
<proteinExistence type="predicted"/>
<dbReference type="AlphaFoldDB" id="A0A4Z1IY93"/>
<dbReference type="EMBL" id="PQXM01000959">
    <property type="protein sequence ID" value="TGO66391.1"/>
    <property type="molecule type" value="Genomic_DNA"/>
</dbReference>
<accession>A0A4Z1IY93</accession>
<keyword evidence="3" id="KW-1185">Reference proteome</keyword>
<organism evidence="2 3">
    <name type="scientific">Botrytis elliptica</name>
    <dbReference type="NCBI Taxonomy" id="278938"/>
    <lineage>
        <taxon>Eukaryota</taxon>
        <taxon>Fungi</taxon>
        <taxon>Dikarya</taxon>
        <taxon>Ascomycota</taxon>
        <taxon>Pezizomycotina</taxon>
        <taxon>Leotiomycetes</taxon>
        <taxon>Helotiales</taxon>
        <taxon>Sclerotiniaceae</taxon>
        <taxon>Botrytis</taxon>
    </lineage>
</organism>
<dbReference type="OrthoDB" id="10690229at2759"/>
<reference evidence="2 3" key="1">
    <citation type="submission" date="2017-12" db="EMBL/GenBank/DDBJ databases">
        <title>Comparative genomics of Botrytis spp.</title>
        <authorList>
            <person name="Valero-Jimenez C.A."/>
            <person name="Tapia P."/>
            <person name="Veloso J."/>
            <person name="Silva-Moreno E."/>
            <person name="Staats M."/>
            <person name="Valdes J.H."/>
            <person name="Van Kan J.A.L."/>
        </authorList>
    </citation>
    <scope>NUCLEOTIDE SEQUENCE [LARGE SCALE GENOMIC DNA]</scope>
    <source>
        <strain evidence="2 3">Be9601</strain>
    </source>
</reference>
<evidence type="ECO:0000256" key="1">
    <source>
        <dbReference type="SAM" id="MobiDB-lite"/>
    </source>
</evidence>
<sequence>MLDEANPSDTASEIRDDVESVLENLPATATEIRDDERPASPVEDPLSTPEKRGMSPDPTIKPNKRLRRDESLVPDVPNDTVDESSKAFKIIDIGYRYVKGKNGNKKSQPKLLKNVSVEDIPLSTQQRIIWKDARATKHRIDNISANENPEVAGRCWRSDDKKLESREWDRKGECLNCVEAKKNGEEDVVCFYFIKTSEICVFK</sequence>
<name>A0A4Z1IY93_9HELO</name>
<dbReference type="Proteomes" id="UP000297229">
    <property type="component" value="Unassembled WGS sequence"/>
</dbReference>
<evidence type="ECO:0000313" key="2">
    <source>
        <dbReference type="EMBL" id="TGO66391.1"/>
    </source>
</evidence>
<evidence type="ECO:0000313" key="3">
    <source>
        <dbReference type="Proteomes" id="UP000297229"/>
    </source>
</evidence>
<gene>
    <name evidence="2" type="ORF">BELL_0961g00010</name>
</gene>
<protein>
    <submittedName>
        <fullName evidence="2">Uncharacterized protein</fullName>
    </submittedName>
</protein>